<reference evidence="2" key="1">
    <citation type="submission" date="2014-09" db="EMBL/GenBank/DDBJ databases">
        <authorList>
            <person name="Magalhaes I.L.F."/>
            <person name="Oliveira U."/>
            <person name="Santos F.R."/>
            <person name="Vidigal T.H.D.A."/>
            <person name="Brescovit A.D."/>
            <person name="Santos A.J."/>
        </authorList>
    </citation>
    <scope>NUCLEOTIDE SEQUENCE</scope>
    <source>
        <tissue evidence="2">Shoot tissue taken approximately 20 cm above the soil surface</tissue>
    </source>
</reference>
<name>A0A0A9DPN1_ARUDO</name>
<sequence length="123" mass="14308">MVLESTVASKMETRASQPRRCRHHHFPARLWPWVFFPDPRNRKKKGFSRSKREIRKRTRSNPNHFRSRPHAGHPYLHLASSTKPTIRFPCSTQVSASQFTINIKAIYKRAGINARCSSKEATP</sequence>
<organism evidence="2">
    <name type="scientific">Arundo donax</name>
    <name type="common">Giant reed</name>
    <name type="synonym">Donax arundinaceus</name>
    <dbReference type="NCBI Taxonomy" id="35708"/>
    <lineage>
        <taxon>Eukaryota</taxon>
        <taxon>Viridiplantae</taxon>
        <taxon>Streptophyta</taxon>
        <taxon>Embryophyta</taxon>
        <taxon>Tracheophyta</taxon>
        <taxon>Spermatophyta</taxon>
        <taxon>Magnoliopsida</taxon>
        <taxon>Liliopsida</taxon>
        <taxon>Poales</taxon>
        <taxon>Poaceae</taxon>
        <taxon>PACMAD clade</taxon>
        <taxon>Arundinoideae</taxon>
        <taxon>Arundineae</taxon>
        <taxon>Arundo</taxon>
    </lineage>
</organism>
<dbReference type="AlphaFoldDB" id="A0A0A9DPN1"/>
<dbReference type="EMBL" id="GBRH01210305">
    <property type="protein sequence ID" value="JAD87590.1"/>
    <property type="molecule type" value="Transcribed_RNA"/>
</dbReference>
<proteinExistence type="predicted"/>
<protein>
    <submittedName>
        <fullName evidence="2">Uncharacterized protein</fullName>
    </submittedName>
</protein>
<feature type="region of interest" description="Disordered" evidence="1">
    <location>
        <begin position="40"/>
        <end position="75"/>
    </location>
</feature>
<evidence type="ECO:0000313" key="2">
    <source>
        <dbReference type="EMBL" id="JAD87590.1"/>
    </source>
</evidence>
<feature type="region of interest" description="Disordered" evidence="1">
    <location>
        <begin position="1"/>
        <end position="20"/>
    </location>
</feature>
<evidence type="ECO:0000256" key="1">
    <source>
        <dbReference type="SAM" id="MobiDB-lite"/>
    </source>
</evidence>
<reference evidence="2" key="2">
    <citation type="journal article" date="2015" name="Data Brief">
        <title>Shoot transcriptome of the giant reed, Arundo donax.</title>
        <authorList>
            <person name="Barrero R.A."/>
            <person name="Guerrero F.D."/>
            <person name="Moolhuijzen P."/>
            <person name="Goolsby J.A."/>
            <person name="Tidwell J."/>
            <person name="Bellgard S.E."/>
            <person name="Bellgard M.I."/>
        </authorList>
    </citation>
    <scope>NUCLEOTIDE SEQUENCE</scope>
    <source>
        <tissue evidence="2">Shoot tissue taken approximately 20 cm above the soil surface</tissue>
    </source>
</reference>
<feature type="compositionally biased region" description="Basic residues" evidence="1">
    <location>
        <begin position="41"/>
        <end position="71"/>
    </location>
</feature>
<accession>A0A0A9DPN1</accession>